<proteinExistence type="predicted"/>
<keyword evidence="2" id="KW-0812">Transmembrane</keyword>
<dbReference type="KEGG" id="ido:I598_0068"/>
<dbReference type="STRING" id="1300344.I598_0068"/>
<evidence type="ECO:0000313" key="3">
    <source>
        <dbReference type="EMBL" id="ANC29664.1"/>
    </source>
</evidence>
<dbReference type="AlphaFoldDB" id="A0A161IE94"/>
<dbReference type="Proteomes" id="UP000076794">
    <property type="component" value="Chromosome"/>
</dbReference>
<name>A0A161IE94_9MICO</name>
<sequence>MNDPRRPGAQDDPGAYPAQPDPYRTAGGSHQPAPHGTTPTAGHPAGQAYDAGYAAGQADVPPGVVPAADDPAWDPVVDDTRPTQPGLVVSRYWSGAAVTVLVSALLGLACSVIFEEVFGLTLVAPDPLGVGHHVSWVFTGAVYALVAAVVLQLLVLAAPRARMFFGWLVALTTVILVALPFTGGADPLDATMTGLVWIVLGIAVFSMLSGVLGRTLVHRRPI</sequence>
<keyword evidence="2" id="KW-1133">Transmembrane helix</keyword>
<feature type="transmembrane region" description="Helical" evidence="2">
    <location>
        <begin position="92"/>
        <end position="114"/>
    </location>
</feature>
<dbReference type="EMBL" id="CP014209">
    <property type="protein sequence ID" value="ANC29664.1"/>
    <property type="molecule type" value="Genomic_DNA"/>
</dbReference>
<protein>
    <submittedName>
        <fullName evidence="3">Uncharacterized protein</fullName>
    </submittedName>
</protein>
<feature type="transmembrane region" description="Helical" evidence="2">
    <location>
        <begin position="134"/>
        <end position="157"/>
    </location>
</feature>
<dbReference type="RefSeq" id="WP_068200183.1">
    <property type="nucleotide sequence ID" value="NZ_CP014209.1"/>
</dbReference>
<accession>A0A161IE94</accession>
<feature type="transmembrane region" description="Helical" evidence="2">
    <location>
        <begin position="164"/>
        <end position="183"/>
    </location>
</feature>
<gene>
    <name evidence="3" type="ORF">I598_0068</name>
</gene>
<keyword evidence="2" id="KW-0472">Membrane</keyword>
<evidence type="ECO:0000256" key="1">
    <source>
        <dbReference type="SAM" id="MobiDB-lite"/>
    </source>
</evidence>
<feature type="region of interest" description="Disordered" evidence="1">
    <location>
        <begin position="1"/>
        <end position="48"/>
    </location>
</feature>
<dbReference type="PATRIC" id="fig|1300344.3.peg.65"/>
<reference evidence="3 4" key="1">
    <citation type="submission" date="2016-01" db="EMBL/GenBank/DDBJ databases">
        <title>Complete genome sequence of a soil Actinobacterium, Isoptericola dokdonensis DS-3.</title>
        <authorList>
            <person name="Kwon S.-K."/>
            <person name="Kim J.F."/>
        </authorList>
    </citation>
    <scope>NUCLEOTIDE SEQUENCE [LARGE SCALE GENOMIC DNA]</scope>
    <source>
        <strain evidence="3 4">DS-3</strain>
    </source>
</reference>
<evidence type="ECO:0000256" key="2">
    <source>
        <dbReference type="SAM" id="Phobius"/>
    </source>
</evidence>
<evidence type="ECO:0000313" key="4">
    <source>
        <dbReference type="Proteomes" id="UP000076794"/>
    </source>
</evidence>
<keyword evidence="4" id="KW-1185">Reference proteome</keyword>
<organism evidence="3 4">
    <name type="scientific">Isoptericola dokdonensis DS-3</name>
    <dbReference type="NCBI Taxonomy" id="1300344"/>
    <lineage>
        <taxon>Bacteria</taxon>
        <taxon>Bacillati</taxon>
        <taxon>Actinomycetota</taxon>
        <taxon>Actinomycetes</taxon>
        <taxon>Micrococcales</taxon>
        <taxon>Promicromonosporaceae</taxon>
        <taxon>Isoptericola</taxon>
    </lineage>
</organism>
<feature type="transmembrane region" description="Helical" evidence="2">
    <location>
        <begin position="195"/>
        <end position="217"/>
    </location>
</feature>
<dbReference type="OrthoDB" id="5147719at2"/>